<organism evidence="1 2">
    <name type="scientific">Aliivibrio fischeri</name>
    <name type="common">Vibrio fischeri</name>
    <dbReference type="NCBI Taxonomy" id="668"/>
    <lineage>
        <taxon>Bacteria</taxon>
        <taxon>Pseudomonadati</taxon>
        <taxon>Pseudomonadota</taxon>
        <taxon>Gammaproteobacteria</taxon>
        <taxon>Vibrionales</taxon>
        <taxon>Vibrionaceae</taxon>
        <taxon>Aliivibrio</taxon>
    </lineage>
</organism>
<protein>
    <recommendedName>
        <fullName evidence="3">Transposase</fullName>
    </recommendedName>
</protein>
<dbReference type="Proteomes" id="UP000321787">
    <property type="component" value="Unassembled WGS sequence"/>
</dbReference>
<dbReference type="AlphaFoldDB" id="A0A510UNF6"/>
<reference evidence="1 2" key="1">
    <citation type="submission" date="2019-07" db="EMBL/GenBank/DDBJ databases">
        <title>Whole genome shotgun sequence of Aliivibrio fischeri NBRC 101058.</title>
        <authorList>
            <person name="Hosoyama A."/>
            <person name="Uohara A."/>
            <person name="Ohji S."/>
            <person name="Ichikawa N."/>
        </authorList>
    </citation>
    <scope>NUCLEOTIDE SEQUENCE [LARGE SCALE GENOMIC DNA]</scope>
    <source>
        <strain evidence="1 2">NBRC 101058</strain>
    </source>
</reference>
<gene>
    <name evidence="1" type="ORF">AFI02nite_40320</name>
</gene>
<name>A0A510UNF6_ALIFS</name>
<evidence type="ECO:0008006" key="3">
    <source>
        <dbReference type="Google" id="ProtNLM"/>
    </source>
</evidence>
<accession>A0A510UNF6</accession>
<sequence length="79" mass="9457">MHDLANELRLEIESLNIKRCRRSKLDPFKKEILTLRHVGLSYQRIANWLQKEKGIKISDNGLNYMINKVWNPCNENNKY</sequence>
<evidence type="ECO:0000313" key="2">
    <source>
        <dbReference type="Proteomes" id="UP000321787"/>
    </source>
</evidence>
<proteinExistence type="predicted"/>
<comment type="caution">
    <text evidence="1">The sequence shown here is derived from an EMBL/GenBank/DDBJ whole genome shotgun (WGS) entry which is preliminary data.</text>
</comment>
<evidence type="ECO:0000313" key="1">
    <source>
        <dbReference type="EMBL" id="GEK15996.1"/>
    </source>
</evidence>
<dbReference type="EMBL" id="BJTZ01000053">
    <property type="protein sequence ID" value="GEK15996.1"/>
    <property type="molecule type" value="Genomic_DNA"/>
</dbReference>